<dbReference type="AlphaFoldDB" id="A0A2K0AWB7"/>
<proteinExistence type="predicted"/>
<sequence>MKLFDSHFHIIDYDFPAKENNGYMPPSFKVNDYLNHTQQLNVVGGAIVSGSFQGFDQDYLISALNQLQGQFVGITQLPVSTSDDEILRLHDEGVRGIRFNVKRGGSEDIALIKTFAQRVYDLVGWHSEIYIESKQLKDYKEIISSLLKVSIDHLGLTVEGFEDLKALVKQGVYVKATGFERIEVEPIAAIKELIDINPDAIMFGTDLPSTRAKRPFSERDIELIQKHFDEETQEKIFYKNALKFYRISE</sequence>
<dbReference type="PANTHER" id="PTHR35563:SF2">
    <property type="entry name" value="BARREL METAL-DEPENDENT HYDROLASE, PUTATIVE (AFU_ORTHOLOGUE AFUA_1G16240)-RELATED"/>
    <property type="match status" value="1"/>
</dbReference>
<dbReference type="InterPro" id="IPR052358">
    <property type="entry name" value="Aro_Compnd_Degr_Hydrolases"/>
</dbReference>
<dbReference type="Gene3D" id="3.20.20.140">
    <property type="entry name" value="Metal-dependent hydrolases"/>
    <property type="match status" value="1"/>
</dbReference>
<evidence type="ECO:0000259" key="1">
    <source>
        <dbReference type="Pfam" id="PF04909"/>
    </source>
</evidence>
<evidence type="ECO:0000313" key="3">
    <source>
        <dbReference type="Proteomes" id="UP000053523"/>
    </source>
</evidence>
<dbReference type="SUPFAM" id="SSF51556">
    <property type="entry name" value="Metallo-dependent hydrolases"/>
    <property type="match status" value="1"/>
</dbReference>
<dbReference type="EMBL" id="LORN02000014">
    <property type="protein sequence ID" value="PNN29308.1"/>
    <property type="molecule type" value="Genomic_DNA"/>
</dbReference>
<dbReference type="Proteomes" id="UP000053523">
    <property type="component" value="Unassembled WGS sequence"/>
</dbReference>
<dbReference type="GO" id="GO:0016787">
    <property type="term" value="F:hydrolase activity"/>
    <property type="evidence" value="ECO:0007669"/>
    <property type="project" value="UniProtKB-KW"/>
</dbReference>
<organism evidence="2 3">
    <name type="scientific">Staphylococcus haemolyticus</name>
    <dbReference type="NCBI Taxonomy" id="1283"/>
    <lineage>
        <taxon>Bacteria</taxon>
        <taxon>Bacillati</taxon>
        <taxon>Bacillota</taxon>
        <taxon>Bacilli</taxon>
        <taxon>Bacillales</taxon>
        <taxon>Staphylococcaceae</taxon>
        <taxon>Staphylococcus</taxon>
    </lineage>
</organism>
<evidence type="ECO:0000313" key="2">
    <source>
        <dbReference type="EMBL" id="PNN29308.1"/>
    </source>
</evidence>
<name>A0A2K0AWB7_STAHA</name>
<protein>
    <submittedName>
        <fullName evidence="2">2-pyrone-4,6-dicarboxylate hydrolase</fullName>
    </submittedName>
</protein>
<dbReference type="InterPro" id="IPR006680">
    <property type="entry name" value="Amidohydro-rel"/>
</dbReference>
<gene>
    <name evidence="2" type="ORF">AL503_004130</name>
</gene>
<reference evidence="2 3" key="1">
    <citation type="submission" date="2017-12" db="EMBL/GenBank/DDBJ databases">
        <title>FDA dAtabase for Regulatory Grade micrObial Sequences (FDA-ARGOS): Supporting development and validation of Infectious Disease Dx tests.</title>
        <authorList>
            <person name="Hoffmann M."/>
            <person name="Allard M."/>
            <person name="Evans P."/>
            <person name="Brown E."/>
            <person name="Tallon L."/>
            <person name="Sadzewicz L."/>
            <person name="Sengamalay N."/>
            <person name="Ott S."/>
            <person name="Godinez A."/>
            <person name="Nagaraj S."/>
            <person name="Vavikolanu K."/>
            <person name="Aluvathingal J."/>
            <person name="Nadendla S."/>
            <person name="Sichtig H."/>
        </authorList>
    </citation>
    <scope>NUCLEOTIDE SEQUENCE [LARGE SCALE GENOMIC DNA]</scope>
    <source>
        <strain evidence="2 3">FDAARGOS_148</strain>
    </source>
</reference>
<dbReference type="InterPro" id="IPR032466">
    <property type="entry name" value="Metal_Hydrolase"/>
</dbReference>
<keyword evidence="2" id="KW-0378">Hydrolase</keyword>
<dbReference type="PANTHER" id="PTHR35563">
    <property type="entry name" value="BARREL METAL-DEPENDENT HYDROLASE, PUTATIVE (AFU_ORTHOLOGUE AFUA_1G16240)-RELATED"/>
    <property type="match status" value="1"/>
</dbReference>
<dbReference type="Pfam" id="PF04909">
    <property type="entry name" value="Amidohydro_2"/>
    <property type="match status" value="1"/>
</dbReference>
<accession>A0A2K0AWB7</accession>
<comment type="caution">
    <text evidence="2">The sequence shown here is derived from an EMBL/GenBank/DDBJ whole genome shotgun (WGS) entry which is preliminary data.</text>
</comment>
<feature type="domain" description="Amidohydrolase-related" evidence="1">
    <location>
        <begin position="5"/>
        <end position="247"/>
    </location>
</feature>